<dbReference type="EMBL" id="CAKAEH010001825">
    <property type="protein sequence ID" value="CAG9539677.1"/>
    <property type="molecule type" value="Genomic_DNA"/>
</dbReference>
<dbReference type="AlphaFoldDB" id="A0A8J2MTW5"/>
<dbReference type="Proteomes" id="UP000746747">
    <property type="component" value="Unassembled WGS sequence"/>
</dbReference>
<evidence type="ECO:0000313" key="2">
    <source>
        <dbReference type="Proteomes" id="UP000746747"/>
    </source>
</evidence>
<protein>
    <submittedName>
        <fullName evidence="1">Uncharacterized protein</fullName>
    </submittedName>
</protein>
<organism evidence="1 2">
    <name type="scientific">Cercopithifilaria johnstoni</name>
    <dbReference type="NCBI Taxonomy" id="2874296"/>
    <lineage>
        <taxon>Eukaryota</taxon>
        <taxon>Metazoa</taxon>
        <taxon>Ecdysozoa</taxon>
        <taxon>Nematoda</taxon>
        <taxon>Chromadorea</taxon>
        <taxon>Rhabditida</taxon>
        <taxon>Spirurina</taxon>
        <taxon>Spiruromorpha</taxon>
        <taxon>Filarioidea</taxon>
        <taxon>Onchocercidae</taxon>
        <taxon>Cercopithifilaria</taxon>
    </lineage>
</organism>
<keyword evidence="2" id="KW-1185">Reference proteome</keyword>
<gene>
    <name evidence="1" type="ORF">CJOHNSTONI_LOCUS9256</name>
</gene>
<sequence length="77" mass="8522">MTRSNTSQPPLELQQSYSENTVKASFVSISEQSKTAHECDVHALGDGDSFAGVIVVTQTSQKEMLQMRQLPGKLHWT</sequence>
<name>A0A8J2MTW5_9BILA</name>
<accession>A0A8J2MTW5</accession>
<evidence type="ECO:0000313" key="1">
    <source>
        <dbReference type="EMBL" id="CAG9539677.1"/>
    </source>
</evidence>
<proteinExistence type="predicted"/>
<comment type="caution">
    <text evidence="1">The sequence shown here is derived from an EMBL/GenBank/DDBJ whole genome shotgun (WGS) entry which is preliminary data.</text>
</comment>
<reference evidence="1" key="1">
    <citation type="submission" date="2021-09" db="EMBL/GenBank/DDBJ databases">
        <authorList>
            <consortium name="Pathogen Informatics"/>
        </authorList>
    </citation>
    <scope>NUCLEOTIDE SEQUENCE</scope>
</reference>